<reference evidence="1 2" key="1">
    <citation type="submission" date="2024-11" db="EMBL/GenBank/DDBJ databases">
        <authorList>
            <person name="Heng Y.C."/>
            <person name="Lim A.C.H."/>
            <person name="Lee J.K.Y."/>
            <person name="Kittelmann S."/>
        </authorList>
    </citation>
    <scope>NUCLEOTIDE SEQUENCE [LARGE SCALE GENOMIC DNA]</scope>
    <source>
        <strain evidence="1 2">WILCCON 0269</strain>
    </source>
</reference>
<dbReference type="EMBL" id="JBJHZX010000010">
    <property type="protein sequence ID" value="MFL0195571.1"/>
    <property type="molecule type" value="Genomic_DNA"/>
</dbReference>
<comment type="caution">
    <text evidence="1">The sequence shown here is derived from an EMBL/GenBank/DDBJ whole genome shotgun (WGS) entry which is preliminary data.</text>
</comment>
<gene>
    <name evidence="1" type="ORF">ACJDU8_08345</name>
</gene>
<protein>
    <submittedName>
        <fullName evidence="1">Ribose-5-phosphate isomerase</fullName>
    </submittedName>
</protein>
<evidence type="ECO:0000313" key="1">
    <source>
        <dbReference type="EMBL" id="MFL0195571.1"/>
    </source>
</evidence>
<dbReference type="GO" id="GO:0016853">
    <property type="term" value="F:isomerase activity"/>
    <property type="evidence" value="ECO:0007669"/>
    <property type="project" value="UniProtKB-KW"/>
</dbReference>
<organism evidence="1 2">
    <name type="scientific">Candidatus Clostridium eludens</name>
    <dbReference type="NCBI Taxonomy" id="3381663"/>
    <lineage>
        <taxon>Bacteria</taxon>
        <taxon>Bacillati</taxon>
        <taxon>Bacillota</taxon>
        <taxon>Clostridia</taxon>
        <taxon>Eubacteriales</taxon>
        <taxon>Clostridiaceae</taxon>
        <taxon>Clostridium</taxon>
    </lineage>
</organism>
<sequence length="102" mass="12420">MNKYFRDKEEVYSKIINMLCEYKGLSKQELIDILKDKSCRYLYFLLIKKYKCCDLELVQKDFPLLNENKIKNNVKKAEEKLLLNKHIREMYFEAEEIIDKAK</sequence>
<dbReference type="RefSeq" id="WP_406791689.1">
    <property type="nucleotide sequence ID" value="NZ_JBJHZX010000010.1"/>
</dbReference>
<dbReference type="Proteomes" id="UP001623660">
    <property type="component" value="Unassembled WGS sequence"/>
</dbReference>
<evidence type="ECO:0000313" key="2">
    <source>
        <dbReference type="Proteomes" id="UP001623660"/>
    </source>
</evidence>
<keyword evidence="1" id="KW-0413">Isomerase</keyword>
<proteinExistence type="predicted"/>
<name>A0ABW8SJP9_9CLOT</name>
<accession>A0ABW8SJP9</accession>
<keyword evidence="2" id="KW-1185">Reference proteome</keyword>